<dbReference type="OrthoDB" id="3268478at2"/>
<sequence>MEKYVVDITDEALADMEALYQHIVVKLKAPENAMGQYNRIADAILTLDSFPDRFGLFECEPEHSMGVHKMVVDNYIVCYVIDPGVVTVTDVLYGASDLHKRLQDRHTEA</sequence>
<dbReference type="Gene3D" id="3.30.2310.20">
    <property type="entry name" value="RelE-like"/>
    <property type="match status" value="1"/>
</dbReference>
<dbReference type="Pfam" id="PF05016">
    <property type="entry name" value="ParE_toxin"/>
    <property type="match status" value="1"/>
</dbReference>
<dbReference type="InterPro" id="IPR007712">
    <property type="entry name" value="RelE/ParE_toxin"/>
</dbReference>
<dbReference type="EMBL" id="FMXR01000013">
    <property type="protein sequence ID" value="SDB25406.1"/>
    <property type="molecule type" value="Genomic_DNA"/>
</dbReference>
<evidence type="ECO:0000313" key="3">
    <source>
        <dbReference type="Proteomes" id="UP000199228"/>
    </source>
</evidence>
<evidence type="ECO:0000256" key="1">
    <source>
        <dbReference type="ARBA" id="ARBA00022649"/>
    </source>
</evidence>
<keyword evidence="3" id="KW-1185">Reference proteome</keyword>
<dbReference type="STRING" id="1732.SAMN02910417_01891"/>
<gene>
    <name evidence="2" type="ORF">SAMN02910417_01891</name>
</gene>
<accession>A0A1G6BXP1</accession>
<organism evidence="2 3">
    <name type="scientific">Eubacterium oxidoreducens</name>
    <dbReference type="NCBI Taxonomy" id="1732"/>
    <lineage>
        <taxon>Bacteria</taxon>
        <taxon>Bacillati</taxon>
        <taxon>Bacillota</taxon>
        <taxon>Clostridia</taxon>
        <taxon>Eubacteriales</taxon>
        <taxon>Eubacteriaceae</taxon>
        <taxon>Eubacterium</taxon>
    </lineage>
</organism>
<evidence type="ECO:0000313" key="2">
    <source>
        <dbReference type="EMBL" id="SDB25406.1"/>
    </source>
</evidence>
<keyword evidence="1" id="KW-1277">Toxin-antitoxin system</keyword>
<dbReference type="Proteomes" id="UP000199228">
    <property type="component" value="Unassembled WGS sequence"/>
</dbReference>
<dbReference type="RefSeq" id="WP_090174115.1">
    <property type="nucleotide sequence ID" value="NZ_FMXR01000013.1"/>
</dbReference>
<proteinExistence type="predicted"/>
<dbReference type="AlphaFoldDB" id="A0A1G6BXP1"/>
<dbReference type="InterPro" id="IPR035093">
    <property type="entry name" value="RelE/ParE_toxin_dom_sf"/>
</dbReference>
<reference evidence="2 3" key="1">
    <citation type="submission" date="2016-10" db="EMBL/GenBank/DDBJ databases">
        <authorList>
            <person name="de Groot N.N."/>
        </authorList>
    </citation>
    <scope>NUCLEOTIDE SEQUENCE [LARGE SCALE GENOMIC DNA]</scope>
    <source>
        <strain evidence="2 3">DSM 3217</strain>
    </source>
</reference>
<protein>
    <submittedName>
        <fullName evidence="2">ParE toxin of type II toxin-antitoxin system, parDE</fullName>
    </submittedName>
</protein>
<name>A0A1G6BXP1_EUBOX</name>